<protein>
    <submittedName>
        <fullName evidence="3">Uncharacterized protein</fullName>
    </submittedName>
</protein>
<evidence type="ECO:0000313" key="4">
    <source>
        <dbReference type="Proteomes" id="UP000070560"/>
    </source>
</evidence>
<evidence type="ECO:0000313" key="1">
    <source>
        <dbReference type="EMBL" id="AMM41941.1"/>
    </source>
</evidence>
<evidence type="ECO:0000313" key="3">
    <source>
        <dbReference type="EMBL" id="HEC67312.1"/>
    </source>
</evidence>
<keyword evidence="4" id="KW-1185">Reference proteome</keyword>
<proteinExistence type="predicted"/>
<accession>A0A7C1ZRS2</accession>
<dbReference type="EMBL" id="DRIH01000014">
    <property type="protein sequence ID" value="HEC67312.1"/>
    <property type="molecule type" value="Genomic_DNA"/>
</dbReference>
<dbReference type="KEGG" id="daw:HS1_002155"/>
<reference evidence="1 4" key="1">
    <citation type="submission" date="2015-10" db="EMBL/GenBank/DDBJ databases">
        <title>Candidatus Desulfofervidus auxilii, a hydrogenotrophic sulfate-reducing bacterium involved in the thermophilic anaerobic oxidation of methane.</title>
        <authorList>
            <person name="Krukenberg V."/>
            <person name="Richter M."/>
            <person name="Wegener G."/>
        </authorList>
    </citation>
    <scope>NUCLEOTIDE SEQUENCE [LARGE SCALE GENOMIC DNA]</scope>
    <source>
        <strain evidence="1 4">HS1</strain>
    </source>
</reference>
<evidence type="ECO:0000313" key="2">
    <source>
        <dbReference type="EMBL" id="HEB74304.1"/>
    </source>
</evidence>
<gene>
    <name evidence="3" type="ORF">ENI35_00620</name>
    <name evidence="2" type="ORF">ENJ03_03695</name>
    <name evidence="1" type="ORF">HS1_002155</name>
</gene>
<reference evidence="3" key="2">
    <citation type="journal article" date="2020" name="mSystems">
        <title>Genome- and Community-Level Interaction Insights into Carbon Utilization and Element Cycling Functions of Hydrothermarchaeota in Hydrothermal Sediment.</title>
        <authorList>
            <person name="Zhou Z."/>
            <person name="Liu Y."/>
            <person name="Xu W."/>
            <person name="Pan J."/>
            <person name="Luo Z.H."/>
            <person name="Li M."/>
        </authorList>
    </citation>
    <scope>NUCLEOTIDE SEQUENCE [LARGE SCALE GENOMIC DNA]</scope>
    <source>
        <strain evidence="3">HyVt-389</strain>
        <strain evidence="2">HyVt-45</strain>
    </source>
</reference>
<dbReference type="Proteomes" id="UP000070560">
    <property type="component" value="Chromosome"/>
</dbReference>
<dbReference type="EMBL" id="CP013015">
    <property type="protein sequence ID" value="AMM41941.1"/>
    <property type="molecule type" value="Genomic_DNA"/>
</dbReference>
<dbReference type="AlphaFoldDB" id="A0A7C1ZRS2"/>
<sequence>MNQKCYTYQNTKVSNMKISYSYSPEIYVFKDKIKLITISPLQSVDVYPGTITEGFSLFSKKLKMNALKTVF</sequence>
<dbReference type="EMBL" id="DRKW01000213">
    <property type="protein sequence ID" value="HEB74304.1"/>
    <property type="molecule type" value="Genomic_DNA"/>
</dbReference>
<organism evidence="3">
    <name type="scientific">Desulfofervidus auxilii</name>
    <dbReference type="NCBI Taxonomy" id="1621989"/>
    <lineage>
        <taxon>Bacteria</taxon>
        <taxon>Pseudomonadati</taxon>
        <taxon>Thermodesulfobacteriota</taxon>
        <taxon>Candidatus Desulfofervidia</taxon>
        <taxon>Candidatus Desulfofervidales</taxon>
        <taxon>Candidatus Desulfofervidaceae</taxon>
        <taxon>Candidatus Desulfofervidus</taxon>
    </lineage>
</organism>
<dbReference type="Proteomes" id="UP000886268">
    <property type="component" value="Unassembled WGS sequence"/>
</dbReference>
<dbReference type="Proteomes" id="UP000885738">
    <property type="component" value="Unassembled WGS sequence"/>
</dbReference>
<name>A0A7C1ZRS2_DESA2</name>